<name>A0A133KQ07_HEYCO</name>
<dbReference type="InterPro" id="IPR052700">
    <property type="entry name" value="Carb_kinase_PfkB-like"/>
</dbReference>
<sequence length="334" mass="36617">MPKILTLGEILLRLSTSPGDLLSCSHSFNVNYGGAEANVATTLASFGHDVAFASKVPDSPLGAAAVRSLRASGIDTSRLLMGGNRLGIYFLEQGGTLRNSKVIYDRESSSFSEMDIDEWDFDRLFADVSLFHLTGITFAVSESWKYYGQILVKAAVDRGIPVSFDINYRPAMWTMEEARAAIIPVLPMLTYCCANYLDARNFFGIDASVAAPGNMEACYREISRKYPNLRALYATDRNVISPTCHELQGMLWTGGVFIQSRRYRMEQIVDRIGGGDAYAAGMLHGFLTGMDPEETVQFATATSVLKHSVNGDALPLSADEVRSWEGASGREVVR</sequence>
<protein>
    <submittedName>
        <fullName evidence="5">Kinase, PfkB family</fullName>
    </submittedName>
</protein>
<gene>
    <name evidence="5" type="ORF">HMPREF3213_01963</name>
</gene>
<evidence type="ECO:0000256" key="1">
    <source>
        <dbReference type="ARBA" id="ARBA00010688"/>
    </source>
</evidence>
<accession>A0A133KQ07</accession>
<dbReference type="SUPFAM" id="SSF53613">
    <property type="entry name" value="Ribokinase-like"/>
    <property type="match status" value="1"/>
</dbReference>
<feature type="domain" description="Carbohydrate kinase PfkB" evidence="4">
    <location>
        <begin position="3"/>
        <end position="315"/>
    </location>
</feature>
<evidence type="ECO:0000313" key="5">
    <source>
        <dbReference type="EMBL" id="KWZ81585.1"/>
    </source>
</evidence>
<dbReference type="Proteomes" id="UP000070376">
    <property type="component" value="Unassembled WGS sequence"/>
</dbReference>
<dbReference type="AlphaFoldDB" id="A0A133KQ07"/>
<evidence type="ECO:0000259" key="4">
    <source>
        <dbReference type="Pfam" id="PF00294"/>
    </source>
</evidence>
<organism evidence="5 6">
    <name type="scientific">Heyndrickxia coagulans</name>
    <name type="common">Weizmannia coagulans</name>
    <dbReference type="NCBI Taxonomy" id="1398"/>
    <lineage>
        <taxon>Bacteria</taxon>
        <taxon>Bacillati</taxon>
        <taxon>Bacillota</taxon>
        <taxon>Bacilli</taxon>
        <taxon>Bacillales</taxon>
        <taxon>Bacillaceae</taxon>
        <taxon>Heyndrickxia</taxon>
    </lineage>
</organism>
<dbReference type="InterPro" id="IPR011611">
    <property type="entry name" value="PfkB_dom"/>
</dbReference>
<evidence type="ECO:0000256" key="2">
    <source>
        <dbReference type="ARBA" id="ARBA00022679"/>
    </source>
</evidence>
<dbReference type="PATRIC" id="fig|1398.22.peg.1964"/>
<dbReference type="PANTHER" id="PTHR43320">
    <property type="entry name" value="SUGAR KINASE"/>
    <property type="match status" value="1"/>
</dbReference>
<proteinExistence type="inferred from homology"/>
<dbReference type="RefSeq" id="WP_017551998.1">
    <property type="nucleotide sequence ID" value="NZ_KQ955849.1"/>
</dbReference>
<dbReference type="InterPro" id="IPR029056">
    <property type="entry name" value="Ribokinase-like"/>
</dbReference>
<comment type="similarity">
    <text evidence="1">Belongs to the carbohydrate kinase PfkB family.</text>
</comment>
<dbReference type="Gene3D" id="3.40.1190.20">
    <property type="match status" value="1"/>
</dbReference>
<evidence type="ECO:0000256" key="3">
    <source>
        <dbReference type="ARBA" id="ARBA00022777"/>
    </source>
</evidence>
<evidence type="ECO:0000313" key="6">
    <source>
        <dbReference type="Proteomes" id="UP000070376"/>
    </source>
</evidence>
<keyword evidence="2" id="KW-0808">Transferase</keyword>
<dbReference type="Pfam" id="PF00294">
    <property type="entry name" value="PfkB"/>
    <property type="match status" value="1"/>
</dbReference>
<dbReference type="GO" id="GO:0016301">
    <property type="term" value="F:kinase activity"/>
    <property type="evidence" value="ECO:0007669"/>
    <property type="project" value="UniProtKB-KW"/>
</dbReference>
<reference evidence="6" key="1">
    <citation type="submission" date="2016-01" db="EMBL/GenBank/DDBJ databases">
        <authorList>
            <person name="Mitreva M."/>
            <person name="Pepin K.H."/>
            <person name="Mihindukulasuriya K.A."/>
            <person name="Fulton R."/>
            <person name="Fronick C."/>
            <person name="O'Laughlin M."/>
            <person name="Miner T."/>
            <person name="Herter B."/>
            <person name="Rosa B.A."/>
            <person name="Cordes M."/>
            <person name="Tomlinson C."/>
            <person name="Wollam A."/>
            <person name="Palsikar V.B."/>
            <person name="Mardis E.R."/>
            <person name="Wilson R.K."/>
        </authorList>
    </citation>
    <scope>NUCLEOTIDE SEQUENCE [LARGE SCALE GENOMIC DNA]</scope>
    <source>
        <strain evidence="6">GED7749B</strain>
    </source>
</reference>
<dbReference type="CDD" id="cd01166">
    <property type="entry name" value="KdgK"/>
    <property type="match status" value="1"/>
</dbReference>
<dbReference type="PANTHER" id="PTHR43320:SF2">
    <property type="entry name" value="2-DEHYDRO-3-DEOXYGLUCONOKINASE_2-DEHYDRO-3-DEOXYGALACTONOKINASE"/>
    <property type="match status" value="1"/>
</dbReference>
<comment type="caution">
    <text evidence="5">The sequence shown here is derived from an EMBL/GenBank/DDBJ whole genome shotgun (WGS) entry which is preliminary data.</text>
</comment>
<dbReference type="EMBL" id="LRPN01000071">
    <property type="protein sequence ID" value="KWZ81585.1"/>
    <property type="molecule type" value="Genomic_DNA"/>
</dbReference>
<keyword evidence="3 5" id="KW-0418">Kinase</keyword>